<dbReference type="RefSeq" id="WP_194028040.1">
    <property type="nucleotide sequence ID" value="NZ_JADEWZ010000004.1"/>
</dbReference>
<reference evidence="1" key="1">
    <citation type="submission" date="2020-10" db="EMBL/GenBank/DDBJ databases">
        <authorList>
            <person name="Castelo-Branco R."/>
            <person name="Eusebio N."/>
            <person name="Adriana R."/>
            <person name="Vieira A."/>
            <person name="Brugerolle De Fraissinette N."/>
            <person name="Rezende De Castro R."/>
            <person name="Schneider M.P."/>
            <person name="Vasconcelos V."/>
            <person name="Leao P.N."/>
        </authorList>
    </citation>
    <scope>NUCLEOTIDE SEQUENCE</scope>
    <source>
        <strain evidence="1">LEGE 07157</strain>
    </source>
</reference>
<name>A0A8J7B8P8_9CYAN</name>
<sequence length="434" mass="47670">MTSYIITPNGDTLNVCFNPEVPAEGDRVVCDAMEQLQASIESGQLPGGKLLKIDGRQSLLVSYVMAHELGHLYSAIAVSEPRLNAYVVVTSNTPNYPFGSRIERETGRVIPYSPSLEDTPAVRLDWDGDILQPQFNGDVSVPGDRVVVETKAQLQTLIARGQLKGGRKPLLINGRFSVLGSFVIAQQVAHLYGAIAVYDPKLGESGLDKYVVVISHSTYRVGDTIDVPCSPLQNIKVVLCGPPNTGKTCLREGLKQALLKTPNAPDSYVISGCPDGDGSWFSETARRNPEFARQLKDEYKANFTPEFADKKAKEVEVIKNSILVFDVGGKTSPENRIIMDRATQAVILANTEAEVKEWQAFCDELHLRVIAILYSDYHGTRDSIERESPLLIGSVHHLDRSQETSSRPTIQALARILVDLIAQKLARSRSEESP</sequence>
<dbReference type="Pfam" id="PF09620">
    <property type="entry name" value="Cas_csx3"/>
    <property type="match status" value="1"/>
</dbReference>
<keyword evidence="2" id="KW-1185">Reference proteome</keyword>
<accession>A0A8J7B8P8</accession>
<evidence type="ECO:0008006" key="3">
    <source>
        <dbReference type="Google" id="ProtNLM"/>
    </source>
</evidence>
<evidence type="ECO:0000313" key="2">
    <source>
        <dbReference type="Proteomes" id="UP000654482"/>
    </source>
</evidence>
<protein>
    <recommendedName>
        <fullName evidence="3">CRISPR-associated protein Csx3</fullName>
    </recommendedName>
</protein>
<evidence type="ECO:0000313" key="1">
    <source>
        <dbReference type="EMBL" id="MBE9114943.1"/>
    </source>
</evidence>
<dbReference type="Proteomes" id="UP000654482">
    <property type="component" value="Unassembled WGS sequence"/>
</dbReference>
<dbReference type="AlphaFoldDB" id="A0A8J7B8P8"/>
<gene>
    <name evidence="1" type="ORF">IQ249_03430</name>
</gene>
<dbReference type="InterPro" id="IPR013409">
    <property type="entry name" value="CRISPR-assoc_prot_Crn3/Csx3"/>
</dbReference>
<organism evidence="1 2">
    <name type="scientific">Lusitaniella coriacea LEGE 07157</name>
    <dbReference type="NCBI Taxonomy" id="945747"/>
    <lineage>
        <taxon>Bacteria</taxon>
        <taxon>Bacillati</taxon>
        <taxon>Cyanobacteriota</taxon>
        <taxon>Cyanophyceae</taxon>
        <taxon>Spirulinales</taxon>
        <taxon>Lusitaniellaceae</taxon>
        <taxon>Lusitaniella</taxon>
    </lineage>
</organism>
<dbReference type="EMBL" id="JADEWZ010000004">
    <property type="protein sequence ID" value="MBE9114943.1"/>
    <property type="molecule type" value="Genomic_DNA"/>
</dbReference>
<proteinExistence type="predicted"/>
<comment type="caution">
    <text evidence="1">The sequence shown here is derived from an EMBL/GenBank/DDBJ whole genome shotgun (WGS) entry which is preliminary data.</text>
</comment>